<dbReference type="AlphaFoldDB" id="A0A8T0TRY6"/>
<comment type="caution">
    <text evidence="2">The sequence shown here is derived from an EMBL/GenBank/DDBJ whole genome shotgun (WGS) entry which is preliminary data.</text>
</comment>
<evidence type="ECO:0000313" key="3">
    <source>
        <dbReference type="Proteomes" id="UP000823388"/>
    </source>
</evidence>
<protein>
    <submittedName>
        <fullName evidence="2">Uncharacterized protein</fullName>
    </submittedName>
</protein>
<feature type="region of interest" description="Disordered" evidence="1">
    <location>
        <begin position="1"/>
        <end position="152"/>
    </location>
</feature>
<feature type="compositionally biased region" description="Basic and acidic residues" evidence="1">
    <location>
        <begin position="67"/>
        <end position="83"/>
    </location>
</feature>
<feature type="compositionally biased region" description="Basic residues" evidence="1">
    <location>
        <begin position="84"/>
        <end position="99"/>
    </location>
</feature>
<gene>
    <name evidence="2" type="ORF">PVAP13_4KG295805</name>
</gene>
<keyword evidence="3" id="KW-1185">Reference proteome</keyword>
<name>A0A8T0TRY6_PANVG</name>
<reference evidence="2" key="1">
    <citation type="submission" date="2020-05" db="EMBL/GenBank/DDBJ databases">
        <title>WGS assembly of Panicum virgatum.</title>
        <authorList>
            <person name="Lovell J.T."/>
            <person name="Jenkins J."/>
            <person name="Shu S."/>
            <person name="Juenger T.E."/>
            <person name="Schmutz J."/>
        </authorList>
    </citation>
    <scope>NUCLEOTIDE SEQUENCE</scope>
    <source>
        <strain evidence="2">AP13</strain>
    </source>
</reference>
<accession>A0A8T0TRY6</accession>
<evidence type="ECO:0000313" key="2">
    <source>
        <dbReference type="EMBL" id="KAG2612518.1"/>
    </source>
</evidence>
<organism evidence="2 3">
    <name type="scientific">Panicum virgatum</name>
    <name type="common">Blackwell switchgrass</name>
    <dbReference type="NCBI Taxonomy" id="38727"/>
    <lineage>
        <taxon>Eukaryota</taxon>
        <taxon>Viridiplantae</taxon>
        <taxon>Streptophyta</taxon>
        <taxon>Embryophyta</taxon>
        <taxon>Tracheophyta</taxon>
        <taxon>Spermatophyta</taxon>
        <taxon>Magnoliopsida</taxon>
        <taxon>Liliopsida</taxon>
        <taxon>Poales</taxon>
        <taxon>Poaceae</taxon>
        <taxon>PACMAD clade</taxon>
        <taxon>Panicoideae</taxon>
        <taxon>Panicodae</taxon>
        <taxon>Paniceae</taxon>
        <taxon>Panicinae</taxon>
        <taxon>Panicum</taxon>
        <taxon>Panicum sect. Hiantes</taxon>
    </lineage>
</organism>
<feature type="compositionally biased region" description="Basic residues" evidence="1">
    <location>
        <begin position="55"/>
        <end position="66"/>
    </location>
</feature>
<sequence>MRIPSKTDLLPCGTSAGKHSRAPRCLNQPSPSITGEGAQIQPPHTANPVPDAGPHPRRCRCHHQRPWPHDRKLLYNPRPDRQNRSRGKSHRIHRHRRSDKRQEKSGRRLFHHAWGSSSPAPLRRTSRGTHTSPEDHQGPPGAKEAAMDPSTP</sequence>
<evidence type="ECO:0000256" key="1">
    <source>
        <dbReference type="SAM" id="MobiDB-lite"/>
    </source>
</evidence>
<dbReference type="EMBL" id="CM029043">
    <property type="protein sequence ID" value="KAG2612518.1"/>
    <property type="molecule type" value="Genomic_DNA"/>
</dbReference>
<proteinExistence type="predicted"/>
<dbReference type="Proteomes" id="UP000823388">
    <property type="component" value="Chromosome 4K"/>
</dbReference>